<dbReference type="Pfam" id="PF14399">
    <property type="entry name" value="BtrH_N"/>
    <property type="match status" value="1"/>
</dbReference>
<gene>
    <name evidence="3" type="ORF">N495_03635</name>
</gene>
<dbReference type="HOGENOM" id="CLU_796593_0_0_9"/>
<evidence type="ECO:0000313" key="4">
    <source>
        <dbReference type="Proteomes" id="UP000032250"/>
    </source>
</evidence>
<evidence type="ECO:0000259" key="2">
    <source>
        <dbReference type="Pfam" id="PF16169"/>
    </source>
</evidence>
<dbReference type="PATRIC" id="fig|1379739.3.peg.1042"/>
<evidence type="ECO:0008006" key="5">
    <source>
        <dbReference type="Google" id="ProtNLM"/>
    </source>
</evidence>
<dbReference type="RefSeq" id="WP_043031491.1">
    <property type="nucleotide sequence ID" value="NZ_JXSU01000007.1"/>
</dbReference>
<comment type="caution">
    <text evidence="3">The sequence shown here is derived from an EMBL/GenBank/DDBJ whole genome shotgun (WGS) entry which is preliminary data.</text>
</comment>
<protein>
    <recommendedName>
        <fullName evidence="5">Butirosin biosynthesis protein H N-terminal domain-containing protein</fullName>
    </recommendedName>
</protein>
<sequence>MPKKVIELRHKVCDYTCMWNGIEDLYQTRLGEDIPDYFFFCLSGIGEFIYLKFSNGNMRRMASWNDGRTKKMYASINDIVGFKYKHIEGRKFDYIIKRAKKQIDNERPVVLGCLDMYYLSYYPKFYYKEHIPIHYILMVGYDDEEQCAYIYDCGIEEIQKIKYETLKKALNIEKTSLSDKNSMCLIEFDDEIKSIREIAIKGFYEKANQMLNPKVGFCGIPGMRKLSKEILNWKEELTVLEYETALRNIVMCTGTVPIIPNRLLMIEEKDEIEHQAARKEYGALLIELAEKYGFQEWKEAGNLFSKSGIIIQEMTDLIVKYLLKESKELNGLPNMINQIADLEEKAYQNILEGIKYEA</sequence>
<reference evidence="3 4" key="1">
    <citation type="submission" date="2014-06" db="EMBL/GenBank/DDBJ databases">
        <title>Genome characterization of distinct group I Clostridium botulinum lineages.</title>
        <authorList>
            <person name="Giordani F."/>
            <person name="Anselmo A."/>
            <person name="Fillo S."/>
            <person name="Palozzi A.M."/>
            <person name="Fortunato A."/>
            <person name="Gentile B."/>
            <person name="Ciammaruconi A."/>
            <person name="Anniballi F."/>
            <person name="De Medici D."/>
            <person name="Lista F."/>
        </authorList>
    </citation>
    <scope>NUCLEOTIDE SEQUENCE [LARGE SCALE GENOMIC DNA]</scope>
    <source>
        <strain evidence="3 4">B2 450</strain>
    </source>
</reference>
<evidence type="ECO:0000259" key="1">
    <source>
        <dbReference type="Pfam" id="PF14399"/>
    </source>
</evidence>
<feature type="domain" description="Butirosin biosynthesis protein H N-terminal" evidence="1">
    <location>
        <begin position="17"/>
        <end position="153"/>
    </location>
</feature>
<dbReference type="EMBL" id="JXSU01000007">
    <property type="protein sequence ID" value="KIS22710.1"/>
    <property type="molecule type" value="Genomic_DNA"/>
</dbReference>
<name>A0A0D1BR03_CLOBO</name>
<organism evidence="3 4">
    <name type="scientific">Clostridium botulinum B2 450</name>
    <dbReference type="NCBI Taxonomy" id="1379739"/>
    <lineage>
        <taxon>Bacteria</taxon>
        <taxon>Bacillati</taxon>
        <taxon>Bacillota</taxon>
        <taxon>Clostridia</taxon>
        <taxon>Eubacteriales</taxon>
        <taxon>Clostridiaceae</taxon>
        <taxon>Clostridium</taxon>
    </lineage>
</organism>
<feature type="domain" description="DUF4872" evidence="2">
    <location>
        <begin position="166"/>
        <end position="252"/>
    </location>
</feature>
<proteinExistence type="predicted"/>
<dbReference type="OrthoDB" id="2052439at2"/>
<evidence type="ECO:0000313" key="3">
    <source>
        <dbReference type="EMBL" id="KIS22710.1"/>
    </source>
</evidence>
<dbReference type="InterPro" id="IPR032369">
    <property type="entry name" value="DUF4872"/>
</dbReference>
<dbReference type="Pfam" id="PF16169">
    <property type="entry name" value="DUF4872"/>
    <property type="match status" value="1"/>
</dbReference>
<accession>A0A0D1BR03</accession>
<dbReference type="Proteomes" id="UP000032250">
    <property type="component" value="Unassembled WGS sequence"/>
</dbReference>
<dbReference type="AlphaFoldDB" id="A0A0D1BR03"/>
<dbReference type="InterPro" id="IPR026935">
    <property type="entry name" value="BtrH_N"/>
</dbReference>